<feature type="domain" description="DUF5667" evidence="2">
    <location>
        <begin position="47"/>
        <end position="121"/>
    </location>
</feature>
<protein>
    <recommendedName>
        <fullName evidence="2">DUF5667 domain-containing protein</fullName>
    </recommendedName>
</protein>
<dbReference type="HOGENOM" id="CLU_848896_0_0_2"/>
<dbReference type="OrthoDB" id="148378at2157"/>
<gene>
    <name evidence="3" type="ordered locus">Mboo_0290</name>
</gene>
<dbReference type="eggNOG" id="arCOG09579">
    <property type="taxonomic scope" value="Archaea"/>
</dbReference>
<name>A7I501_METB6</name>
<dbReference type="InterPro" id="IPR043725">
    <property type="entry name" value="DUF5667"/>
</dbReference>
<reference evidence="4" key="1">
    <citation type="journal article" date="2015" name="Microbiology">
        <title>Genome of Methanoregula boonei 6A8 reveals adaptations to oligotrophic peatland environments.</title>
        <authorList>
            <person name="Braeuer S."/>
            <person name="Cadillo-Quiroz H."/>
            <person name="Kyrpides N."/>
            <person name="Woyke T."/>
            <person name="Goodwin L."/>
            <person name="Detter C."/>
            <person name="Podell S."/>
            <person name="Yavitt J.B."/>
            <person name="Zinder S.H."/>
        </authorList>
    </citation>
    <scope>NUCLEOTIDE SEQUENCE [LARGE SCALE GENOMIC DNA]</scope>
    <source>
        <strain evidence="4">DSM 21154 / JCM 14090 / 6A8</strain>
    </source>
</reference>
<feature type="region of interest" description="Disordered" evidence="1">
    <location>
        <begin position="282"/>
        <end position="327"/>
    </location>
</feature>
<dbReference type="Proteomes" id="UP000002408">
    <property type="component" value="Chromosome"/>
</dbReference>
<dbReference type="RefSeq" id="WP_011991300.1">
    <property type="nucleotide sequence ID" value="NC_009712.1"/>
</dbReference>
<feature type="compositionally biased region" description="Polar residues" evidence="1">
    <location>
        <begin position="282"/>
        <end position="318"/>
    </location>
</feature>
<organism evidence="3 4">
    <name type="scientific">Methanoregula boonei (strain DSM 21154 / JCM 14090 / 6A8)</name>
    <dbReference type="NCBI Taxonomy" id="456442"/>
    <lineage>
        <taxon>Archaea</taxon>
        <taxon>Methanobacteriati</taxon>
        <taxon>Methanobacteriota</taxon>
        <taxon>Stenosarchaea group</taxon>
        <taxon>Methanomicrobia</taxon>
        <taxon>Methanomicrobiales</taxon>
        <taxon>Methanoregulaceae</taxon>
        <taxon>Methanoregula</taxon>
    </lineage>
</organism>
<evidence type="ECO:0000259" key="2">
    <source>
        <dbReference type="Pfam" id="PF18915"/>
    </source>
</evidence>
<dbReference type="EMBL" id="CP000780">
    <property type="protein sequence ID" value="ABS54812.1"/>
    <property type="molecule type" value="Genomic_DNA"/>
</dbReference>
<feature type="compositionally biased region" description="Polar residues" evidence="1">
    <location>
        <begin position="139"/>
        <end position="151"/>
    </location>
</feature>
<accession>A7I501</accession>
<dbReference type="KEGG" id="mbn:Mboo_0290"/>
<dbReference type="Pfam" id="PF18915">
    <property type="entry name" value="DUF5667"/>
    <property type="match status" value="1"/>
</dbReference>
<keyword evidence="4" id="KW-1185">Reference proteome</keyword>
<evidence type="ECO:0000313" key="4">
    <source>
        <dbReference type="Proteomes" id="UP000002408"/>
    </source>
</evidence>
<proteinExistence type="predicted"/>
<dbReference type="AlphaFoldDB" id="A7I501"/>
<evidence type="ECO:0000313" key="3">
    <source>
        <dbReference type="EMBL" id="ABS54812.1"/>
    </source>
</evidence>
<sequence length="327" mass="36620" precursor="true">MKPRTVVLLVLLALGLCCAIGPAMADNNSTVWGMPSSGYNQSYARSIGPNSSLYGLQTAFENLDESFTFNQTEKLEKEIQYDNIRIAELEAALAANQSDAANRAMDQYRLDLNRTQRTISWYNTTDSQYAFNGTDLGTGPQQGSYRNSTGTGLPDESHRASSPQPPNAAAMIAAQQQIALHQDILQHLLDVHPDNSALARAYNTSVDAEKRFEDRTLVHFDLERTADHHVIFHPVVLNPVVRNHIATTNSWNQTRNTVTYTGNGQNTDHTTQNWVDQHRQDTSQVNNSNGQYPANNQAYRYRNTSSTGSDNRNTYQNNGRDDQHRFP</sequence>
<dbReference type="GeneID" id="5411647"/>
<feature type="region of interest" description="Disordered" evidence="1">
    <location>
        <begin position="132"/>
        <end position="167"/>
    </location>
</feature>
<evidence type="ECO:0000256" key="1">
    <source>
        <dbReference type="SAM" id="MobiDB-lite"/>
    </source>
</evidence>